<dbReference type="PATRIC" id="fig|1408254.3.peg.1539"/>
<keyword evidence="2" id="KW-1185">Reference proteome</keyword>
<comment type="caution">
    <text evidence="1">The sequence shown here is derived from an EMBL/GenBank/DDBJ whole genome shotgun (WGS) entry which is preliminary data.</text>
</comment>
<reference evidence="1 2" key="1">
    <citation type="journal article" date="2014" name="Genome Announc.">
        <title>Draft Genome Sequence of Brevibacillus panacihumi Strain W25, a Halotolerant Hydrocarbon-Degrading Bacterium.</title>
        <authorList>
            <person name="Wang X."/>
            <person name="Jin D."/>
            <person name="Zhou L."/>
            <person name="Wu L."/>
            <person name="An W."/>
            <person name="Chen Y."/>
            <person name="Zhao L."/>
        </authorList>
    </citation>
    <scope>NUCLEOTIDE SEQUENCE [LARGE SCALE GENOMIC DNA]</scope>
    <source>
        <strain evidence="1 2">W25</strain>
    </source>
</reference>
<evidence type="ECO:0000313" key="1">
    <source>
        <dbReference type="EMBL" id="EST55726.1"/>
    </source>
</evidence>
<dbReference type="EMBL" id="AYJU01000003">
    <property type="protein sequence ID" value="EST55726.1"/>
    <property type="molecule type" value="Genomic_DNA"/>
</dbReference>
<gene>
    <name evidence="1" type="ORF">T458_07770</name>
</gene>
<sequence length="107" mass="12382">MRQFNVQMILKSPICFSNRLGDTVVVLIHPVEIVRLLIRFSWILKKRETAKISKISGLTKVTGDFNGNVLIKVSKKGYIFEHFGAYNRFHKTRYGHNKGYVLSLEVK</sequence>
<name>V6MAY6_9BACL</name>
<dbReference type="Proteomes" id="UP000017973">
    <property type="component" value="Unassembled WGS sequence"/>
</dbReference>
<protein>
    <submittedName>
        <fullName evidence="1">Uncharacterized protein</fullName>
    </submittedName>
</protein>
<dbReference type="AlphaFoldDB" id="V6MAY6"/>
<organism evidence="1 2">
    <name type="scientific">Brevibacillus panacihumi W25</name>
    <dbReference type="NCBI Taxonomy" id="1408254"/>
    <lineage>
        <taxon>Bacteria</taxon>
        <taxon>Bacillati</taxon>
        <taxon>Bacillota</taxon>
        <taxon>Bacilli</taxon>
        <taxon>Bacillales</taxon>
        <taxon>Paenibacillaceae</taxon>
        <taxon>Brevibacillus</taxon>
    </lineage>
</organism>
<proteinExistence type="predicted"/>
<evidence type="ECO:0000313" key="2">
    <source>
        <dbReference type="Proteomes" id="UP000017973"/>
    </source>
</evidence>
<accession>V6MAY6</accession>
<dbReference type="HOGENOM" id="CLU_2204997_0_0_9"/>